<dbReference type="EMBL" id="OX459967">
    <property type="protein sequence ID" value="CAI9171763.1"/>
    <property type="molecule type" value="Genomic_DNA"/>
</dbReference>
<proteinExistence type="predicted"/>
<feature type="region of interest" description="Disordered" evidence="1">
    <location>
        <begin position="68"/>
        <end position="105"/>
    </location>
</feature>
<protein>
    <submittedName>
        <fullName evidence="2">Uncharacterized protein</fullName>
    </submittedName>
</protein>
<evidence type="ECO:0000313" key="2">
    <source>
        <dbReference type="EMBL" id="CAI9171763.1"/>
    </source>
</evidence>
<feature type="compositionally biased region" description="Pro residues" evidence="1">
    <location>
        <begin position="73"/>
        <end position="86"/>
    </location>
</feature>
<keyword evidence="3" id="KW-1185">Reference proteome</keyword>
<reference evidence="2" key="1">
    <citation type="submission" date="2023-04" db="EMBL/GenBank/DDBJ databases">
        <authorList>
            <consortium name="ELIXIR-Norway"/>
        </authorList>
    </citation>
    <scope>NUCLEOTIDE SEQUENCE [LARGE SCALE GENOMIC DNA]</scope>
</reference>
<sequence>MPTSFCTGFASKRPTGSAHIFGARVTSASPSQARRPRSLSGGFFCGTSGNLGRGRGVSAAAAGLTCASRRLPHPAPSGRPPPPRPGPAHWLTLGGEEKGRPRGSH</sequence>
<dbReference type="Proteomes" id="UP001176941">
    <property type="component" value="Chromosome 31"/>
</dbReference>
<gene>
    <name evidence="2" type="ORF">MRATA1EN1_LOCUS20725</name>
</gene>
<evidence type="ECO:0000256" key="1">
    <source>
        <dbReference type="SAM" id="MobiDB-lite"/>
    </source>
</evidence>
<accession>A0ABN8ZE47</accession>
<feature type="compositionally biased region" description="Basic and acidic residues" evidence="1">
    <location>
        <begin position="95"/>
        <end position="105"/>
    </location>
</feature>
<evidence type="ECO:0000313" key="3">
    <source>
        <dbReference type="Proteomes" id="UP001176941"/>
    </source>
</evidence>
<organism evidence="2 3">
    <name type="scientific">Rangifer tarandus platyrhynchus</name>
    <name type="common">Svalbard reindeer</name>
    <dbReference type="NCBI Taxonomy" id="3082113"/>
    <lineage>
        <taxon>Eukaryota</taxon>
        <taxon>Metazoa</taxon>
        <taxon>Chordata</taxon>
        <taxon>Craniata</taxon>
        <taxon>Vertebrata</taxon>
        <taxon>Euteleostomi</taxon>
        <taxon>Mammalia</taxon>
        <taxon>Eutheria</taxon>
        <taxon>Laurasiatheria</taxon>
        <taxon>Artiodactyla</taxon>
        <taxon>Ruminantia</taxon>
        <taxon>Pecora</taxon>
        <taxon>Cervidae</taxon>
        <taxon>Odocoileinae</taxon>
        <taxon>Rangifer</taxon>
    </lineage>
</organism>
<name>A0ABN8ZE47_RANTA</name>